<evidence type="ECO:0008006" key="3">
    <source>
        <dbReference type="Google" id="ProtNLM"/>
    </source>
</evidence>
<dbReference type="Proteomes" id="UP001500151">
    <property type="component" value="Unassembled WGS sequence"/>
</dbReference>
<accession>A0ABN3RBZ8</accession>
<proteinExistence type="predicted"/>
<evidence type="ECO:0000313" key="1">
    <source>
        <dbReference type="EMBL" id="GAA2648467.1"/>
    </source>
</evidence>
<protein>
    <recommendedName>
        <fullName evidence="3">Protein kinase family protein</fullName>
    </recommendedName>
</protein>
<evidence type="ECO:0000313" key="2">
    <source>
        <dbReference type="Proteomes" id="UP001500151"/>
    </source>
</evidence>
<keyword evidence="2" id="KW-1185">Reference proteome</keyword>
<name>A0ABN3RBZ8_9ACTN</name>
<dbReference type="Gene3D" id="1.10.510.10">
    <property type="entry name" value="Transferase(Phosphotransferase) domain 1"/>
    <property type="match status" value="1"/>
</dbReference>
<dbReference type="EMBL" id="BAAASJ010000076">
    <property type="protein sequence ID" value="GAA2648467.1"/>
    <property type="molecule type" value="Genomic_DNA"/>
</dbReference>
<sequence>MGAVVAETESPDRSRGARLAVHSAVSTTLALCSDHRLRELVDAAVPLGSGIGGQSVLMEVAERPVFVKRVPLTDLEALPENVRSTANLFGLPAFCQYGIGAIGHPGFGVWRELAAHIMTTNWVLGDAYQGFPLLYHWRVLPDMSQSLPEELADVDRAVAYWGSGPGIRHRIEALGRSSASVALFLEYIPQNLHTWLAERMRTDDANAACSLVERELEAGVSFMNARGLLHFDAHFQNILTDGRRLYFTDFGLALSSRFELSQSHADFYDRHRVYDRAHTMTWLVNWLLKDLYDYEREEREAAVRASARGERLTGIPGAAAAIIARWAPLAAVVSGFNRTFHEESRETPYPAEEIHRVSEKYGLAFSADSAGTSAETSR</sequence>
<gene>
    <name evidence="1" type="ORF">GCM10010307_56000</name>
</gene>
<reference evidence="1 2" key="1">
    <citation type="journal article" date="2019" name="Int. J. Syst. Evol. Microbiol.">
        <title>The Global Catalogue of Microorganisms (GCM) 10K type strain sequencing project: providing services to taxonomists for standard genome sequencing and annotation.</title>
        <authorList>
            <consortium name="The Broad Institute Genomics Platform"/>
            <consortium name="The Broad Institute Genome Sequencing Center for Infectious Disease"/>
            <person name="Wu L."/>
            <person name="Ma J."/>
        </authorList>
    </citation>
    <scope>NUCLEOTIDE SEQUENCE [LARGE SCALE GENOMIC DNA]</scope>
    <source>
        <strain evidence="1 2">JCM 4524</strain>
    </source>
</reference>
<organism evidence="1 2">
    <name type="scientific">Streptomyces vastus</name>
    <dbReference type="NCBI Taxonomy" id="285451"/>
    <lineage>
        <taxon>Bacteria</taxon>
        <taxon>Bacillati</taxon>
        <taxon>Actinomycetota</taxon>
        <taxon>Actinomycetes</taxon>
        <taxon>Kitasatosporales</taxon>
        <taxon>Streptomycetaceae</taxon>
        <taxon>Streptomyces</taxon>
    </lineage>
</organism>
<dbReference type="SUPFAM" id="SSF56112">
    <property type="entry name" value="Protein kinase-like (PK-like)"/>
    <property type="match status" value="1"/>
</dbReference>
<dbReference type="InterPro" id="IPR011009">
    <property type="entry name" value="Kinase-like_dom_sf"/>
</dbReference>
<comment type="caution">
    <text evidence="1">The sequence shown here is derived from an EMBL/GenBank/DDBJ whole genome shotgun (WGS) entry which is preliminary data.</text>
</comment>